<dbReference type="InterPro" id="IPR045499">
    <property type="entry name" value="DUF6492"/>
</dbReference>
<dbReference type="Pfam" id="PF20102">
    <property type="entry name" value="DUF6492"/>
    <property type="match status" value="1"/>
</dbReference>
<accession>A0A0U4WBY0</accession>
<organism evidence="1 2">
    <name type="scientific">Aneurinibacillus soli</name>
    <dbReference type="NCBI Taxonomy" id="1500254"/>
    <lineage>
        <taxon>Bacteria</taxon>
        <taxon>Bacillati</taxon>
        <taxon>Bacillota</taxon>
        <taxon>Bacilli</taxon>
        <taxon>Bacillales</taxon>
        <taxon>Paenibacillaceae</taxon>
        <taxon>Aneurinibacillus group</taxon>
        <taxon>Aneurinibacillus</taxon>
    </lineage>
</organism>
<keyword evidence="2" id="KW-1185">Reference proteome</keyword>
<proteinExistence type="predicted"/>
<name>A0A0U4WBY0_9BACL</name>
<dbReference type="KEGG" id="asoc:CB4_00445"/>
<protein>
    <submittedName>
        <fullName evidence="1">Uncharacterized protein</fullName>
    </submittedName>
</protein>
<dbReference type="AlphaFoldDB" id="A0A0U4WBY0"/>
<dbReference type="Proteomes" id="UP000217696">
    <property type="component" value="Chromosome"/>
</dbReference>
<evidence type="ECO:0000313" key="1">
    <source>
        <dbReference type="EMBL" id="BAU26331.1"/>
    </source>
</evidence>
<dbReference type="OrthoDB" id="5323158at2"/>
<dbReference type="EMBL" id="AP017312">
    <property type="protein sequence ID" value="BAU26331.1"/>
    <property type="molecule type" value="Genomic_DNA"/>
</dbReference>
<evidence type="ECO:0000313" key="2">
    <source>
        <dbReference type="Proteomes" id="UP000217696"/>
    </source>
</evidence>
<reference evidence="1 2" key="1">
    <citation type="submission" date="2015-12" db="EMBL/GenBank/DDBJ databases">
        <title>Genome sequence of Aneurinibacillus soli.</title>
        <authorList>
            <person name="Lee J.S."/>
            <person name="Lee K.C."/>
            <person name="Kim K.K."/>
            <person name="Lee B.W."/>
        </authorList>
    </citation>
    <scope>NUCLEOTIDE SEQUENCE [LARGE SCALE GENOMIC DNA]</scope>
    <source>
        <strain evidence="1 2">CB4</strain>
    </source>
</reference>
<sequence length="275" mass="32764">MQKTNRQLTSKTKIDVLIPVIEKDLKVLPFVIDGVRKNVKHPIENILIVAPPSEKIKKLCRQKRCKFINENSVLPITKKDIKYRTNKWDRSGWLFQQLLKLSGDSLCSQKFYLVIDADTVLIRPHRFRQNQKTVFYCRNWSRAEYFRTYKKLMGKRATAPTYFVAHYMLFEKSKVKKLKRTIAAKHNTSWYSAIIRSINKSKQITFSEFETYGNFIYANYPGQFVIKKTLNRSLQRNVTNLTRLNTSRLAKKYRSISLHARKWYFKRSQTIKKHR</sequence>
<gene>
    <name evidence="1" type="ORF">CB4_00445</name>
</gene>